<dbReference type="RefSeq" id="WP_379483754.1">
    <property type="nucleotide sequence ID" value="NZ_JBHMCF010000021.1"/>
</dbReference>
<reference evidence="1 2" key="1">
    <citation type="submission" date="2024-09" db="EMBL/GenBank/DDBJ databases">
        <authorList>
            <person name="Sun Q."/>
            <person name="Mori K."/>
        </authorList>
    </citation>
    <scope>NUCLEOTIDE SEQUENCE [LARGE SCALE GENOMIC DNA]</scope>
    <source>
        <strain evidence="1 2">JCM 3324</strain>
    </source>
</reference>
<comment type="caution">
    <text evidence="1">The sequence shown here is derived from an EMBL/GenBank/DDBJ whole genome shotgun (WGS) entry which is preliminary data.</text>
</comment>
<accession>A0ABV5NPE7</accession>
<evidence type="ECO:0000313" key="1">
    <source>
        <dbReference type="EMBL" id="MFB9472196.1"/>
    </source>
</evidence>
<evidence type="ECO:0000313" key="2">
    <source>
        <dbReference type="Proteomes" id="UP001589568"/>
    </source>
</evidence>
<dbReference type="Proteomes" id="UP001589568">
    <property type="component" value="Unassembled WGS sequence"/>
</dbReference>
<proteinExistence type="predicted"/>
<protein>
    <submittedName>
        <fullName evidence="1">Uncharacterized protein</fullName>
    </submittedName>
</protein>
<name>A0ABV5NPE7_9ACTN</name>
<organism evidence="1 2">
    <name type="scientific">Nonomuraea salmonea</name>
    <dbReference type="NCBI Taxonomy" id="46181"/>
    <lineage>
        <taxon>Bacteria</taxon>
        <taxon>Bacillati</taxon>
        <taxon>Actinomycetota</taxon>
        <taxon>Actinomycetes</taxon>
        <taxon>Streptosporangiales</taxon>
        <taxon>Streptosporangiaceae</taxon>
        <taxon>Nonomuraea</taxon>
    </lineage>
</organism>
<sequence length="96" mass="10317">MHPDALIRRGRHHGWTVTTDAAPAITLERHPWHITVTFTGMVPRTAFITGPGLGKARPINLRRINTLLRASPADIAEHAAQAIMGGCGDRAQPAGP</sequence>
<dbReference type="EMBL" id="JBHMCF010000021">
    <property type="protein sequence ID" value="MFB9472196.1"/>
    <property type="molecule type" value="Genomic_DNA"/>
</dbReference>
<gene>
    <name evidence="1" type="ORF">ACFFR3_22015</name>
</gene>
<keyword evidence="2" id="KW-1185">Reference proteome</keyword>